<dbReference type="SUPFAM" id="SSF51735">
    <property type="entry name" value="NAD(P)-binding Rossmann-fold domains"/>
    <property type="match status" value="1"/>
</dbReference>
<dbReference type="InterPro" id="IPR029036">
    <property type="entry name" value="P5CR_dimer"/>
</dbReference>
<sequence>MAKSDEKGDMSTRRTAIVAIDIVNYTSYYSKYSIQKQQAICGISESDNDECTEEQQLFESFKALLFFITALALVLWPWLCRYKTGTFLFLLWGFSVILIVSFAMAAVLFGAAWVVSVAVGEAWRRLNPVGDETSESDFLKAVAEAIAAPLKAESANSNPLVVSIAAGIRIGDLSRWLGYNTIVRIMPNTPALVSEGASGIYASPSVSEKQKDLAFAMCASFSKLAYWLDKEQLLDVVTGTSGSGPAYFLYLCEAMVEVAVEQGMPREIARGLVAQTCLGIGKMSLSQLDTEFSILRRNVMSPKGTTEAGVKVFDDNNAKQYMKDRVVAATKRADGLGDILESQVIYVYVCK</sequence>
<gene>
    <name evidence="6" type="ORF">HK100_001937</name>
</gene>
<keyword evidence="3" id="KW-0560">Oxidoreductase</keyword>
<keyword evidence="4" id="KW-0812">Transmembrane</keyword>
<organism evidence="6 7">
    <name type="scientific">Physocladia obscura</name>
    <dbReference type="NCBI Taxonomy" id="109957"/>
    <lineage>
        <taxon>Eukaryota</taxon>
        <taxon>Fungi</taxon>
        <taxon>Fungi incertae sedis</taxon>
        <taxon>Chytridiomycota</taxon>
        <taxon>Chytridiomycota incertae sedis</taxon>
        <taxon>Chytridiomycetes</taxon>
        <taxon>Chytridiales</taxon>
        <taxon>Chytriomycetaceae</taxon>
        <taxon>Physocladia</taxon>
    </lineage>
</organism>
<comment type="caution">
    <text evidence="6">The sequence shown here is derived from an EMBL/GenBank/DDBJ whole genome shotgun (WGS) entry which is preliminary data.</text>
</comment>
<dbReference type="InterPro" id="IPR036291">
    <property type="entry name" value="NAD(P)-bd_dom_sf"/>
</dbReference>
<dbReference type="Gene3D" id="1.10.3730.10">
    <property type="entry name" value="ProC C-terminal domain-like"/>
    <property type="match status" value="1"/>
</dbReference>
<evidence type="ECO:0000256" key="1">
    <source>
        <dbReference type="ARBA" id="ARBA00005525"/>
    </source>
</evidence>
<proteinExistence type="inferred from homology"/>
<evidence type="ECO:0000256" key="4">
    <source>
        <dbReference type="SAM" id="Phobius"/>
    </source>
</evidence>
<dbReference type="FunFam" id="1.10.3730.10:FF:000001">
    <property type="entry name" value="Pyrroline-5-carboxylate reductase"/>
    <property type="match status" value="1"/>
</dbReference>
<name>A0AAD5XBG2_9FUNG</name>
<evidence type="ECO:0000313" key="7">
    <source>
        <dbReference type="Proteomes" id="UP001211907"/>
    </source>
</evidence>
<dbReference type="PANTHER" id="PTHR11645">
    <property type="entry name" value="PYRROLINE-5-CARBOXYLATE REDUCTASE"/>
    <property type="match status" value="1"/>
</dbReference>
<dbReference type="GO" id="GO:0055129">
    <property type="term" value="P:L-proline biosynthetic process"/>
    <property type="evidence" value="ECO:0007669"/>
    <property type="project" value="TreeGrafter"/>
</dbReference>
<keyword evidence="4" id="KW-0472">Membrane</keyword>
<keyword evidence="4" id="KW-1133">Transmembrane helix</keyword>
<reference evidence="6" key="1">
    <citation type="submission" date="2020-05" db="EMBL/GenBank/DDBJ databases">
        <title>Phylogenomic resolution of chytrid fungi.</title>
        <authorList>
            <person name="Stajich J.E."/>
            <person name="Amses K."/>
            <person name="Simmons R."/>
            <person name="Seto K."/>
            <person name="Myers J."/>
            <person name="Bonds A."/>
            <person name="Quandt C.A."/>
            <person name="Barry K."/>
            <person name="Liu P."/>
            <person name="Grigoriev I."/>
            <person name="Longcore J.E."/>
            <person name="James T.Y."/>
        </authorList>
    </citation>
    <scope>NUCLEOTIDE SEQUENCE</scope>
    <source>
        <strain evidence="6">JEL0513</strain>
    </source>
</reference>
<keyword evidence="7" id="KW-1185">Reference proteome</keyword>
<dbReference type="Gene3D" id="3.40.50.720">
    <property type="entry name" value="NAD(P)-binding Rossmann-like Domain"/>
    <property type="match status" value="1"/>
</dbReference>
<dbReference type="HAMAP" id="MF_01925">
    <property type="entry name" value="P5C_reductase"/>
    <property type="match status" value="1"/>
</dbReference>
<dbReference type="EMBL" id="JADGJH010001435">
    <property type="protein sequence ID" value="KAJ3113582.1"/>
    <property type="molecule type" value="Genomic_DNA"/>
</dbReference>
<feature type="domain" description="Pyrroline-5-carboxylate reductase dimerisation" evidence="5">
    <location>
        <begin position="231"/>
        <end position="334"/>
    </location>
</feature>
<dbReference type="Pfam" id="PF14748">
    <property type="entry name" value="P5CR_dimer"/>
    <property type="match status" value="1"/>
</dbReference>
<dbReference type="InterPro" id="IPR000304">
    <property type="entry name" value="Pyrroline-COOH_reductase"/>
</dbReference>
<protein>
    <recommendedName>
        <fullName evidence="5">Pyrroline-5-carboxylate reductase dimerisation domain-containing protein</fullName>
    </recommendedName>
</protein>
<evidence type="ECO:0000256" key="2">
    <source>
        <dbReference type="ARBA" id="ARBA00022857"/>
    </source>
</evidence>
<keyword evidence="2" id="KW-0521">NADP</keyword>
<accession>A0AAD5XBG2</accession>
<dbReference type="InterPro" id="IPR008927">
    <property type="entry name" value="6-PGluconate_DH-like_C_sf"/>
</dbReference>
<dbReference type="GO" id="GO:0004735">
    <property type="term" value="F:pyrroline-5-carboxylate reductase activity"/>
    <property type="evidence" value="ECO:0007669"/>
    <property type="project" value="InterPro"/>
</dbReference>
<comment type="similarity">
    <text evidence="1">Belongs to the pyrroline-5-carboxylate reductase family.</text>
</comment>
<evidence type="ECO:0000259" key="5">
    <source>
        <dbReference type="Pfam" id="PF14748"/>
    </source>
</evidence>
<dbReference type="PANTHER" id="PTHR11645:SF0">
    <property type="entry name" value="PYRROLINE-5-CARBOXYLATE REDUCTASE 3"/>
    <property type="match status" value="1"/>
</dbReference>
<dbReference type="Proteomes" id="UP001211907">
    <property type="component" value="Unassembled WGS sequence"/>
</dbReference>
<dbReference type="AlphaFoldDB" id="A0AAD5XBG2"/>
<feature type="transmembrane region" description="Helical" evidence="4">
    <location>
        <begin position="63"/>
        <end position="79"/>
    </location>
</feature>
<evidence type="ECO:0000313" key="6">
    <source>
        <dbReference type="EMBL" id="KAJ3113582.1"/>
    </source>
</evidence>
<feature type="transmembrane region" description="Helical" evidence="4">
    <location>
        <begin position="91"/>
        <end position="115"/>
    </location>
</feature>
<dbReference type="SUPFAM" id="SSF48179">
    <property type="entry name" value="6-phosphogluconate dehydrogenase C-terminal domain-like"/>
    <property type="match status" value="1"/>
</dbReference>
<evidence type="ECO:0000256" key="3">
    <source>
        <dbReference type="ARBA" id="ARBA00023002"/>
    </source>
</evidence>